<dbReference type="PANTHER" id="PTHR10903:SF188">
    <property type="entry name" value="GTPASE IMAP FAMILY MEMBER 2-LIKE-RELATED"/>
    <property type="match status" value="1"/>
</dbReference>
<evidence type="ECO:0000256" key="1">
    <source>
        <dbReference type="SAM" id="MobiDB-lite"/>
    </source>
</evidence>
<gene>
    <name evidence="3" type="primary">LOC102207403</name>
</gene>
<feature type="non-terminal residue" evidence="3">
    <location>
        <position position="241"/>
    </location>
</feature>
<dbReference type="AlphaFoldDB" id="A0A9Y3W145"/>
<feature type="compositionally biased region" description="Basic and acidic residues" evidence="1">
    <location>
        <begin position="1"/>
        <end position="20"/>
    </location>
</feature>
<dbReference type="GeneID" id="102207403"/>
<feature type="region of interest" description="Disordered" evidence="1">
    <location>
        <begin position="1"/>
        <end position="40"/>
    </location>
</feature>
<dbReference type="PANTHER" id="PTHR10903">
    <property type="entry name" value="GTPASE, IMAP FAMILY MEMBER-RELATED"/>
    <property type="match status" value="1"/>
</dbReference>
<keyword evidence="2" id="KW-1185">Reference proteome</keyword>
<feature type="region of interest" description="Disordered" evidence="1">
    <location>
        <begin position="218"/>
        <end position="241"/>
    </location>
</feature>
<dbReference type="InterPro" id="IPR027417">
    <property type="entry name" value="P-loop_NTPase"/>
</dbReference>
<proteinExistence type="predicted"/>
<dbReference type="Gene3D" id="3.40.50.300">
    <property type="entry name" value="P-loop containing nucleotide triphosphate hydrolases"/>
    <property type="match status" value="1"/>
</dbReference>
<protein>
    <submittedName>
        <fullName evidence="3">GTPase IMAP family member 8-like</fullName>
    </submittedName>
</protein>
<evidence type="ECO:0000313" key="3">
    <source>
        <dbReference type="RefSeq" id="XP_005755199.1"/>
    </source>
</evidence>
<reference evidence="3" key="1">
    <citation type="submission" date="2025-08" db="UniProtKB">
        <authorList>
            <consortium name="RefSeq"/>
        </authorList>
    </citation>
    <scope>IDENTIFICATION</scope>
</reference>
<sequence length="241" mass="27112">MEETAADNKCHPANDAHEAQQPEENEEKGKTKTTSESVADKDKELPELTIVLLGDTNSMEIGPNNILLDHKEKSNVDQFSSKLYDMCGRQISVINMIGLQNVAKIPSDQAFHVFLLLVPYGLHCSHYSSGIQWLEKTFGEGFLPYVMTVVTHEPGEKCESALADLKANSGLTEKRFHTCTKNMTDEDEIIALLEKIDIMVSENNPHCYSGLMCDEDKDEDHLQPNKKEDEIRSSGYQHKQK</sequence>
<dbReference type="RefSeq" id="XP_005755199.1">
    <property type="nucleotide sequence ID" value="XM_005755142.1"/>
</dbReference>
<dbReference type="Proteomes" id="UP000695023">
    <property type="component" value="Unplaced"/>
</dbReference>
<name>A0A9Y3W145_9CICH</name>
<evidence type="ECO:0000313" key="2">
    <source>
        <dbReference type="Proteomes" id="UP000695023"/>
    </source>
</evidence>
<organism evidence="2 3">
    <name type="scientific">Pundamilia nyererei</name>
    <dbReference type="NCBI Taxonomy" id="303518"/>
    <lineage>
        <taxon>Eukaryota</taxon>
        <taxon>Metazoa</taxon>
        <taxon>Chordata</taxon>
        <taxon>Craniata</taxon>
        <taxon>Vertebrata</taxon>
        <taxon>Euteleostomi</taxon>
        <taxon>Actinopterygii</taxon>
        <taxon>Neopterygii</taxon>
        <taxon>Teleostei</taxon>
        <taxon>Neoteleostei</taxon>
        <taxon>Acanthomorphata</taxon>
        <taxon>Ovalentaria</taxon>
        <taxon>Cichlomorphae</taxon>
        <taxon>Cichliformes</taxon>
        <taxon>Cichlidae</taxon>
        <taxon>African cichlids</taxon>
        <taxon>Pseudocrenilabrinae</taxon>
        <taxon>Haplochromini</taxon>
        <taxon>Pundamilia</taxon>
    </lineage>
</organism>
<accession>A0A9Y3W145</accession>
<dbReference type="InterPro" id="IPR045058">
    <property type="entry name" value="GIMA/IAN/Toc"/>
</dbReference>
<feature type="compositionally biased region" description="Basic and acidic residues" evidence="1">
    <location>
        <begin position="219"/>
        <end position="232"/>
    </location>
</feature>